<dbReference type="PROSITE" id="PS51257">
    <property type="entry name" value="PROKAR_LIPOPROTEIN"/>
    <property type="match status" value="1"/>
</dbReference>
<evidence type="ECO:0000313" key="1">
    <source>
        <dbReference type="EMBL" id="CAI3635921.1"/>
    </source>
</evidence>
<name>A0A2A7MHH9_9CLOT</name>
<keyword evidence="3" id="KW-1185">Reference proteome</keyword>
<dbReference type="GeneID" id="68877133"/>
<dbReference type="OrthoDB" id="1896796at2"/>
<proteinExistence type="predicted"/>
<dbReference type="Proteomes" id="UP000220840">
    <property type="component" value="Unassembled WGS sequence"/>
</dbReference>
<reference evidence="2 3" key="1">
    <citation type="submission" date="2017-10" db="EMBL/GenBank/DDBJ databases">
        <title>Effective Description of Clostridium neonatale sp. nov. linked to necrotizing enterocolitis in neonates and a clarification of species assignable to the genus Clostridium (Prazmowski 1880) emend. Lawson and Rainey 2016.</title>
        <authorList>
            <person name="Bernard K."/>
            <person name="Burdz T."/>
            <person name="Wiebe D."/>
            <person name="Balcewich B."/>
            <person name="Alfa M."/>
            <person name="Bernier A.-M."/>
        </authorList>
    </citation>
    <scope>NUCLEOTIDE SEQUENCE [LARGE SCALE GENOMIC DNA]</scope>
    <source>
        <strain evidence="2 3">LCDC99A005</strain>
    </source>
</reference>
<evidence type="ECO:0000313" key="2">
    <source>
        <dbReference type="EMBL" id="PEG30771.1"/>
    </source>
</evidence>
<dbReference type="EMBL" id="PDCJ01000001">
    <property type="protein sequence ID" value="PEG30771.1"/>
    <property type="molecule type" value="Genomic_DNA"/>
</dbReference>
<protein>
    <recommendedName>
        <fullName evidence="4">Lipoprotein</fullName>
    </recommendedName>
</protein>
<dbReference type="SUPFAM" id="SSF69304">
    <property type="entry name" value="Tricorn protease N-terminal domain"/>
    <property type="match status" value="1"/>
</dbReference>
<dbReference type="RefSeq" id="WP_083498766.1">
    <property type="nucleotide sequence ID" value="NZ_CAKJVD010000036.1"/>
</dbReference>
<sequence>MRYTKKRIFICVFIFIVFPLLVLGCQEEKISSNNAAEVIQLGKGAVLKSEEGQYNIYNYRDYKYYKVDTQSTILAYDKSSNSYICIEHGKHFIVYNHNKYIIKDEKYEGLKLSPHGKYISYFVDDNGLKLKVFKNDEKNSEIDINSDVSISGTLYDWYDDNTIVYYGVKSDKTNGLFTYNLITNKEELIYALEEGYLAYLKGTGDNLLFLQINLENDKELVAIDKKNKNCNILSNEIEELNDVISLNGNFYFTGKMKDDSKSLYKIEDNDIKRLVFDFPAVINAEKGLKADSEGNILFVGKNDIYSEYEKIYSYNKDKSVSVVSDEAIDYVFIDYRE</sequence>
<gene>
    <name evidence="1" type="ORF">CNEO2_470040</name>
    <name evidence="2" type="ORF">CQ394_03355</name>
</gene>
<dbReference type="AlphaFoldDB" id="A0A2A7MHH9"/>
<comment type="caution">
    <text evidence="2">The sequence shown here is derived from an EMBL/GenBank/DDBJ whole genome shotgun (WGS) entry which is preliminary data.</text>
</comment>
<dbReference type="EMBL" id="CAMTCP010000245">
    <property type="protein sequence ID" value="CAI3635921.1"/>
    <property type="molecule type" value="Genomic_DNA"/>
</dbReference>
<organism evidence="2 3">
    <name type="scientific">Clostridium neonatale</name>
    <dbReference type="NCBI Taxonomy" id="137838"/>
    <lineage>
        <taxon>Bacteria</taxon>
        <taxon>Bacillati</taxon>
        <taxon>Bacillota</taxon>
        <taxon>Clostridia</taxon>
        <taxon>Eubacteriales</taxon>
        <taxon>Clostridiaceae</taxon>
        <taxon>Clostridium</taxon>
    </lineage>
</organism>
<dbReference type="STRING" id="137838.GCA_001458595_02131"/>
<accession>A0A2A7MHH9</accession>
<evidence type="ECO:0000313" key="3">
    <source>
        <dbReference type="Proteomes" id="UP000220840"/>
    </source>
</evidence>
<dbReference type="Proteomes" id="UP001189143">
    <property type="component" value="Unassembled WGS sequence"/>
</dbReference>
<evidence type="ECO:0008006" key="4">
    <source>
        <dbReference type="Google" id="ProtNLM"/>
    </source>
</evidence>
<reference evidence="1" key="2">
    <citation type="submission" date="2022-10" db="EMBL/GenBank/DDBJ databases">
        <authorList>
            <person name="Aires J."/>
            <person name="Mesa V."/>
        </authorList>
    </citation>
    <scope>NUCLEOTIDE SEQUENCE</scope>
    <source>
        <strain evidence="1">Clostridium neonatale JD116</strain>
    </source>
</reference>